<evidence type="ECO:0000256" key="1">
    <source>
        <dbReference type="SAM" id="Phobius"/>
    </source>
</evidence>
<proteinExistence type="predicted"/>
<dbReference type="Proteomes" id="UP000494203">
    <property type="component" value="Unassembled WGS sequence"/>
</dbReference>
<dbReference type="InterPro" id="IPR041219">
    <property type="entry name" value="Phage_lysozyme2"/>
</dbReference>
<reference evidence="4 5" key="1">
    <citation type="submission" date="2020-04" db="EMBL/GenBank/DDBJ databases">
        <authorList>
            <person name="De Canck E."/>
        </authorList>
    </citation>
    <scope>NUCLEOTIDE SEQUENCE [LARGE SCALE GENOMIC DNA]</scope>
    <source>
        <strain evidence="4 5">LMG 26788</strain>
    </source>
</reference>
<sequence>MATILDALFVELKLNAKGFKQGVAEVDRSLKHTTEESGRAARTMEANGKQAAMFFSRMRNEALALLAVFTAGMGLKNFTANTISGAAGLGQMSKNLDMSTERLQAWQRAAERAGGSADGITAQLRQSTSEVAKFRRGMSTETLPAFFQFGGKVEDLKDGNSYLLARSRIVSEIYKTDRARAALAAQMMGISDDQFDLIKQGPAAIQQLVLAQEKRSAISEKDSQDAKRLRNIYLDLRDTFESVGTKVLIALIPTFEKLLKIAQKVGDYFLENRDQIVKWIDGAVDGLGNLLKKADEAAQSVGGWKNVLIGLAALKILSIVAPMASLATALASIGASLGLIGGASGAAGVAALGTIATVAGGVALATYSKSLNQGEGTQLDALNNPAYQSGNKAAMDAIKFFEGKGYSREQAAGIVANLMAESNLNPKAIGDNGQAVGIGQWHPVRQADFKKAFGIDLKDATLAQQLAFVDWELRNTERTAMEKLQAAKTPQQAGDAVSRYYERPKDKDGEAEKRAAAAGALYGAAHISSMEASAGASTAAAAQAAPVLAQAGAKPLPLNTENNHEVNINGPVTIHTQATDGQGIARDLGALGGSQSLVNQANTGTF</sequence>
<gene>
    <name evidence="3" type="ORF">LMG26788_03712</name>
    <name evidence="4" type="ORF">LMG26788_03778</name>
</gene>
<dbReference type="Pfam" id="PF18013">
    <property type="entry name" value="Phage_lysozyme2"/>
    <property type="match status" value="1"/>
</dbReference>
<keyword evidence="5" id="KW-1185">Reference proteome</keyword>
<protein>
    <recommendedName>
        <fullName evidence="2">Phage tail lysozyme domain-containing protein</fullName>
    </recommendedName>
</protein>
<dbReference type="RefSeq" id="WP_175141385.1">
    <property type="nucleotide sequence ID" value="NZ_CADIKZ010000010.1"/>
</dbReference>
<dbReference type="EMBL" id="CADIKZ010000010">
    <property type="protein sequence ID" value="CAB3891060.1"/>
    <property type="molecule type" value="Genomic_DNA"/>
</dbReference>
<name>A0A6S7DTY9_9BURK</name>
<evidence type="ECO:0000313" key="4">
    <source>
        <dbReference type="EMBL" id="CAB3891060.1"/>
    </source>
</evidence>
<dbReference type="AlphaFoldDB" id="A0A6S7DTY9"/>
<organism evidence="4 5">
    <name type="scientific">Achromobacter pulmonis</name>
    <dbReference type="NCBI Taxonomy" id="1389932"/>
    <lineage>
        <taxon>Bacteria</taxon>
        <taxon>Pseudomonadati</taxon>
        <taxon>Pseudomonadota</taxon>
        <taxon>Betaproteobacteria</taxon>
        <taxon>Burkholderiales</taxon>
        <taxon>Alcaligenaceae</taxon>
        <taxon>Achromobacter</taxon>
    </lineage>
</organism>
<dbReference type="EMBL" id="CADIKZ010000010">
    <property type="protein sequence ID" value="CAB3889727.1"/>
    <property type="molecule type" value="Genomic_DNA"/>
</dbReference>
<keyword evidence="1" id="KW-1133">Transmembrane helix</keyword>
<accession>A0A6S7DTY9</accession>
<feature type="transmembrane region" description="Helical" evidence="1">
    <location>
        <begin position="316"/>
        <end position="340"/>
    </location>
</feature>
<evidence type="ECO:0000313" key="3">
    <source>
        <dbReference type="EMBL" id="CAB3889727.1"/>
    </source>
</evidence>
<feature type="domain" description="Phage tail lysozyme" evidence="2">
    <location>
        <begin position="393"/>
        <end position="522"/>
    </location>
</feature>
<evidence type="ECO:0000313" key="5">
    <source>
        <dbReference type="Proteomes" id="UP000494203"/>
    </source>
</evidence>
<dbReference type="Gene3D" id="1.10.530.10">
    <property type="match status" value="1"/>
</dbReference>
<evidence type="ECO:0000259" key="2">
    <source>
        <dbReference type="Pfam" id="PF18013"/>
    </source>
</evidence>
<feature type="transmembrane region" description="Helical" evidence="1">
    <location>
        <begin position="346"/>
        <end position="367"/>
    </location>
</feature>
<keyword evidence="1" id="KW-0472">Membrane</keyword>
<keyword evidence="1" id="KW-0812">Transmembrane</keyword>